<dbReference type="EMBL" id="CP017599">
    <property type="protein sequence ID" value="AOW99841.1"/>
    <property type="molecule type" value="Genomic_DNA"/>
</dbReference>
<dbReference type="OrthoDB" id="9798288at2"/>
<organism evidence="2 3">
    <name type="scientific">Moorena producens PAL-8-15-08-1</name>
    <dbReference type="NCBI Taxonomy" id="1458985"/>
    <lineage>
        <taxon>Bacteria</taxon>
        <taxon>Bacillati</taxon>
        <taxon>Cyanobacteriota</taxon>
        <taxon>Cyanophyceae</taxon>
        <taxon>Coleofasciculales</taxon>
        <taxon>Coleofasciculaceae</taxon>
        <taxon>Moorena</taxon>
    </lineage>
</organism>
<dbReference type="InterPro" id="IPR011051">
    <property type="entry name" value="RmlC_Cupin_sf"/>
</dbReference>
<feature type="domain" description="DUF985" evidence="1">
    <location>
        <begin position="3"/>
        <end position="130"/>
    </location>
</feature>
<dbReference type="Proteomes" id="UP000177870">
    <property type="component" value="Chromosome"/>
</dbReference>
<evidence type="ECO:0000313" key="3">
    <source>
        <dbReference type="Proteomes" id="UP000177870"/>
    </source>
</evidence>
<dbReference type="AlphaFoldDB" id="A0A1D8TQB9"/>
<reference evidence="3" key="1">
    <citation type="submission" date="2016-10" db="EMBL/GenBank/DDBJ databases">
        <title>Comparative genomics uncovers the prolific and rare metabolic potential of the cyanobacterial genus Moorea.</title>
        <authorList>
            <person name="Leao T."/>
            <person name="Castelao G."/>
            <person name="Korobeynikov A."/>
            <person name="Monroe E.A."/>
            <person name="Podell S."/>
            <person name="Glukhov E."/>
            <person name="Allen E."/>
            <person name="Gerwick W.H."/>
            <person name="Gerwick L."/>
        </authorList>
    </citation>
    <scope>NUCLEOTIDE SEQUENCE [LARGE SCALE GENOMIC DNA]</scope>
    <source>
        <strain evidence="3">PAL-8-15-08-1</strain>
    </source>
</reference>
<dbReference type="RefSeq" id="WP_070392315.1">
    <property type="nucleotide sequence ID" value="NZ_CP017599.1"/>
</dbReference>
<dbReference type="SUPFAM" id="SSF51182">
    <property type="entry name" value="RmlC-like cupins"/>
    <property type="match status" value="1"/>
</dbReference>
<name>A0A1D8TQB9_9CYAN</name>
<proteinExistence type="predicted"/>
<dbReference type="Pfam" id="PF06172">
    <property type="entry name" value="Cupin_5"/>
    <property type="match status" value="1"/>
</dbReference>
<protein>
    <recommendedName>
        <fullName evidence="1">DUF985 domain-containing protein</fullName>
    </recommendedName>
</protein>
<gene>
    <name evidence="2" type="ORF">BJP34_10600</name>
</gene>
<dbReference type="InterPro" id="IPR009327">
    <property type="entry name" value="Cupin_DUF985"/>
</dbReference>
<dbReference type="PANTHER" id="PTHR33387">
    <property type="entry name" value="RMLC-LIKE JELLY ROLL FOLD PROTEIN"/>
    <property type="match status" value="1"/>
</dbReference>
<dbReference type="PANTHER" id="PTHR33387:SF3">
    <property type="entry name" value="DUF985 DOMAIN-CONTAINING PROTEIN"/>
    <property type="match status" value="1"/>
</dbReference>
<dbReference type="InterPro" id="IPR014710">
    <property type="entry name" value="RmlC-like_jellyroll"/>
</dbReference>
<accession>A0A1D8TQB9</accession>
<dbReference type="InterPro" id="IPR039935">
    <property type="entry name" value="YML079W-like"/>
</dbReference>
<dbReference type="CDD" id="cd06121">
    <property type="entry name" value="cupin_YML079wp"/>
    <property type="match status" value="1"/>
</dbReference>
<sequence length="153" mass="17005">MTKPLNLIEHPEGGRYQEVFRSNISVTASDSSVKSALTHIYFSLNQDEKSRFHRVIGDEVWNLYKGTGIYLYLWDGTDSPPQRITLSSEENQFCYVVPSGVWQAAVPIQGSVLVGCSVAPGFEFSCFELLDSGSKEAQLLFSIAPDLRQLALP</sequence>
<dbReference type="KEGG" id="mpro:BJP34_10600"/>
<dbReference type="Gene3D" id="2.60.120.10">
    <property type="entry name" value="Jelly Rolls"/>
    <property type="match status" value="1"/>
</dbReference>
<evidence type="ECO:0000259" key="1">
    <source>
        <dbReference type="Pfam" id="PF06172"/>
    </source>
</evidence>
<evidence type="ECO:0000313" key="2">
    <source>
        <dbReference type="EMBL" id="AOW99841.1"/>
    </source>
</evidence>